<evidence type="ECO:0000256" key="2">
    <source>
        <dbReference type="SAM" id="Phobius"/>
    </source>
</evidence>
<organism evidence="4 5">
    <name type="scientific">Gemmobacter lutimaris</name>
    <dbReference type="NCBI Taxonomy" id="2306023"/>
    <lineage>
        <taxon>Bacteria</taxon>
        <taxon>Pseudomonadati</taxon>
        <taxon>Pseudomonadota</taxon>
        <taxon>Alphaproteobacteria</taxon>
        <taxon>Rhodobacterales</taxon>
        <taxon>Paracoccaceae</taxon>
        <taxon>Gemmobacter</taxon>
    </lineage>
</organism>
<keyword evidence="5" id="KW-1185">Reference proteome</keyword>
<comment type="caution">
    <text evidence="4">The sequence shown here is derived from an EMBL/GenBank/DDBJ whole genome shotgun (WGS) entry which is preliminary data.</text>
</comment>
<feature type="compositionally biased region" description="Basic residues" evidence="1">
    <location>
        <begin position="33"/>
        <end position="47"/>
    </location>
</feature>
<reference evidence="4 5" key="1">
    <citation type="submission" date="2018-09" db="EMBL/GenBank/DDBJ databases">
        <title>Gemmobacter lutimaris sp. nov., a marine bacterium isolated from tidal flat.</title>
        <authorList>
            <person name="Lee D.W."/>
            <person name="Yoo Y."/>
            <person name="Kim J.-J."/>
            <person name="Kim B.S."/>
        </authorList>
    </citation>
    <scope>NUCLEOTIDE SEQUENCE [LARGE SCALE GENOMIC DNA]</scope>
    <source>
        <strain evidence="4 5">YJ-T1-11</strain>
    </source>
</reference>
<feature type="domain" description="Helicase HerA-like C-terminal" evidence="3">
    <location>
        <begin position="166"/>
        <end position="370"/>
    </location>
</feature>
<evidence type="ECO:0000259" key="3">
    <source>
        <dbReference type="Pfam" id="PF05872"/>
    </source>
</evidence>
<dbReference type="PANTHER" id="PTHR30121">
    <property type="entry name" value="UNCHARACTERIZED PROTEIN YJGR-RELATED"/>
    <property type="match status" value="1"/>
</dbReference>
<dbReference type="AlphaFoldDB" id="A0A398BMY2"/>
<accession>A0A398BMY2</accession>
<keyword evidence="2" id="KW-0472">Membrane</keyword>
<feature type="transmembrane region" description="Helical" evidence="2">
    <location>
        <begin position="439"/>
        <end position="458"/>
    </location>
</feature>
<evidence type="ECO:0000313" key="5">
    <source>
        <dbReference type="Proteomes" id="UP000266649"/>
    </source>
</evidence>
<dbReference type="InterPro" id="IPR033186">
    <property type="entry name" value="HerA_C"/>
</dbReference>
<dbReference type="Gene3D" id="3.40.50.300">
    <property type="entry name" value="P-loop containing nucleotide triphosphate hydrolases"/>
    <property type="match status" value="2"/>
</dbReference>
<feature type="domain" description="Helicase HerA-like C-terminal" evidence="3">
    <location>
        <begin position="94"/>
        <end position="164"/>
    </location>
</feature>
<gene>
    <name evidence="4" type="ORF">D2N39_11500</name>
</gene>
<name>A0A398BMY2_9RHOB</name>
<evidence type="ECO:0000313" key="4">
    <source>
        <dbReference type="EMBL" id="RID91855.1"/>
    </source>
</evidence>
<feature type="region of interest" description="Disordered" evidence="1">
    <location>
        <begin position="19"/>
        <end position="51"/>
    </location>
</feature>
<evidence type="ECO:0000256" key="1">
    <source>
        <dbReference type="SAM" id="MobiDB-lite"/>
    </source>
</evidence>
<protein>
    <submittedName>
        <fullName evidence="4">DUF853 family protein</fullName>
    </submittedName>
</protein>
<keyword evidence="2" id="KW-0812">Transmembrane</keyword>
<proteinExistence type="predicted"/>
<feature type="transmembrane region" description="Helical" evidence="2">
    <location>
        <begin position="464"/>
        <end position="480"/>
    </location>
</feature>
<sequence>MPMLASRMTRARQTFAFRRVNPPSLRFGNTPRNAKRAPRGKRTRRNWHAGPPIIWNVTPGRDWRDAAPRSRLFRMTTAPQAIALGRGGRNAPGIPLHLLTRHALVTGQTGTGKTVTLLSVAEQLSRAGVPLLLPDVKGDLSAIARSVPGVTRLDVMSGAAQIPLWDFGADLLGRAMELSEPQAATLEIVFAWADDTGAPLDTLADLRAALARVLGQRDAVSRHYGYVSQVSLGVVQRGVLRLERAGAAPIFGPARLDIAALVDQPGRVTLLDATRLFQSPRLYGAVMLRLLRELWRRFPERGDAARPRFALAIDEAHALFAEAGPALLRQTEQTARLIRSKGVALILASQMESDVPAIVAEQCASRIRHDRALGIGRAELVTLDRASGRATAPEIVCPVMPDCGTAPCDAVPAMTLAPASRPADPAAPISAEPWRDAGAVLAALLFVAAPIVAVALIVWGGGGAFLFGVLLALGLVFLFNPPRPGG</sequence>
<dbReference type="InterPro" id="IPR027417">
    <property type="entry name" value="P-loop_NTPase"/>
</dbReference>
<dbReference type="InterPro" id="IPR051162">
    <property type="entry name" value="T4SS_component"/>
</dbReference>
<dbReference type="SUPFAM" id="SSF52540">
    <property type="entry name" value="P-loop containing nucleoside triphosphate hydrolases"/>
    <property type="match status" value="1"/>
</dbReference>
<dbReference type="Pfam" id="PF05872">
    <property type="entry name" value="HerA_C"/>
    <property type="match status" value="2"/>
</dbReference>
<keyword evidence="2" id="KW-1133">Transmembrane helix</keyword>
<dbReference type="EMBL" id="QXXQ01000005">
    <property type="protein sequence ID" value="RID91855.1"/>
    <property type="molecule type" value="Genomic_DNA"/>
</dbReference>
<dbReference type="Proteomes" id="UP000266649">
    <property type="component" value="Unassembled WGS sequence"/>
</dbReference>
<dbReference type="PANTHER" id="PTHR30121:SF6">
    <property type="entry name" value="SLR6007 PROTEIN"/>
    <property type="match status" value="1"/>
</dbReference>